<accession>A0A0F9NT40</accession>
<dbReference type="EMBL" id="LAZR01003181">
    <property type="protein sequence ID" value="KKN21069.1"/>
    <property type="molecule type" value="Genomic_DNA"/>
</dbReference>
<organism evidence="1">
    <name type="scientific">marine sediment metagenome</name>
    <dbReference type="NCBI Taxonomy" id="412755"/>
    <lineage>
        <taxon>unclassified sequences</taxon>
        <taxon>metagenomes</taxon>
        <taxon>ecological metagenomes</taxon>
    </lineage>
</organism>
<name>A0A0F9NT40_9ZZZZ</name>
<proteinExistence type="predicted"/>
<evidence type="ECO:0000313" key="1">
    <source>
        <dbReference type="EMBL" id="KKN21069.1"/>
    </source>
</evidence>
<evidence type="ECO:0008006" key="2">
    <source>
        <dbReference type="Google" id="ProtNLM"/>
    </source>
</evidence>
<gene>
    <name evidence="1" type="ORF">LCGC14_0928950</name>
</gene>
<comment type="caution">
    <text evidence="1">The sequence shown here is derived from an EMBL/GenBank/DDBJ whole genome shotgun (WGS) entry which is preliminary data.</text>
</comment>
<reference evidence="1" key="1">
    <citation type="journal article" date="2015" name="Nature">
        <title>Complex archaea that bridge the gap between prokaryotes and eukaryotes.</title>
        <authorList>
            <person name="Spang A."/>
            <person name="Saw J.H."/>
            <person name="Jorgensen S.L."/>
            <person name="Zaremba-Niedzwiedzka K."/>
            <person name="Martijn J."/>
            <person name="Lind A.E."/>
            <person name="van Eijk R."/>
            <person name="Schleper C."/>
            <person name="Guy L."/>
            <person name="Ettema T.J."/>
        </authorList>
    </citation>
    <scope>NUCLEOTIDE SEQUENCE</scope>
</reference>
<dbReference type="AlphaFoldDB" id="A0A0F9NT40"/>
<protein>
    <recommendedName>
        <fullName evidence="2">RNA polymerase sigma factor 70 region 4 type 2 domain-containing protein</fullName>
    </recommendedName>
</protein>
<sequence length="97" mass="11244">MKRLITEQEEQAYRLCSPDFFGLTYENAAILLHCHLNTVWYRLNRLKAKAPQLFYDGFIRPRTPHTGNPNDYGAKGGSVNFVMSYHPSMDGDIKMKF</sequence>